<reference evidence="2" key="1">
    <citation type="submission" date="2020-06" db="EMBL/GenBank/DDBJ databases">
        <authorList>
            <person name="Onetto C."/>
        </authorList>
    </citation>
    <scope>NUCLEOTIDE SEQUENCE</scope>
</reference>
<keyword evidence="1" id="KW-1133">Transmembrane helix</keyword>
<protein>
    <submittedName>
        <fullName evidence="2">Uncharacterized protein</fullName>
    </submittedName>
</protein>
<keyword evidence="1" id="KW-0812">Transmembrane</keyword>
<accession>A0A9N8JG56</accession>
<keyword evidence="3" id="KW-1185">Reference proteome</keyword>
<dbReference type="OrthoDB" id="5819582at2759"/>
<dbReference type="AlphaFoldDB" id="A0A9N8JG56"/>
<sequence>MGADYARENGQYNPGHNVNEPKFDTLSEQMSYWVKETFTKLINPWSFVPSDIVPVIDGHLWTIPIEFRSSLILYVTQAGLAHLSNTVRMSVLVGLIFWVHQMYRWEMILFYGGFLLAETDHYRASRLPYDLSWHKMASTTRIDRLKLVFYITVFIAGMYLGCQPQLDAETTPGWITLWNMIPATAKIVQ</sequence>
<comment type="caution">
    <text evidence="2">The sequence shown here is derived from an EMBL/GenBank/DDBJ whole genome shotgun (WGS) entry which is preliminary data.</text>
</comment>
<proteinExistence type="predicted"/>
<dbReference type="Proteomes" id="UP000714618">
    <property type="component" value="Unassembled WGS sequence"/>
</dbReference>
<evidence type="ECO:0000313" key="2">
    <source>
        <dbReference type="EMBL" id="CAD0087519.1"/>
    </source>
</evidence>
<evidence type="ECO:0000313" key="3">
    <source>
        <dbReference type="Proteomes" id="UP000714618"/>
    </source>
</evidence>
<gene>
    <name evidence="2" type="ORF">AWRI4233_LOCUS1431</name>
</gene>
<evidence type="ECO:0000256" key="1">
    <source>
        <dbReference type="SAM" id="Phobius"/>
    </source>
</evidence>
<organism evidence="2 3">
    <name type="scientific">Aureobasidium mustum</name>
    <dbReference type="NCBI Taxonomy" id="2773714"/>
    <lineage>
        <taxon>Eukaryota</taxon>
        <taxon>Fungi</taxon>
        <taxon>Dikarya</taxon>
        <taxon>Ascomycota</taxon>
        <taxon>Pezizomycotina</taxon>
        <taxon>Dothideomycetes</taxon>
        <taxon>Dothideomycetidae</taxon>
        <taxon>Dothideales</taxon>
        <taxon>Saccotheciaceae</taxon>
        <taxon>Aureobasidium</taxon>
    </lineage>
</organism>
<feature type="transmembrane region" description="Helical" evidence="1">
    <location>
        <begin position="145"/>
        <end position="161"/>
    </location>
</feature>
<dbReference type="EMBL" id="CAIJEO010000002">
    <property type="protein sequence ID" value="CAD0087519.1"/>
    <property type="molecule type" value="Genomic_DNA"/>
</dbReference>
<keyword evidence="1" id="KW-0472">Membrane</keyword>
<name>A0A9N8JG56_9PEZI</name>